<comment type="caution">
    <text evidence="2">The sequence shown here is derived from an EMBL/GenBank/DDBJ whole genome shotgun (WGS) entry which is preliminary data.</text>
</comment>
<name>A0A0F9JSD7_9ZZZZ</name>
<evidence type="ECO:0000313" key="2">
    <source>
        <dbReference type="EMBL" id="KKM09456.1"/>
    </source>
</evidence>
<protein>
    <submittedName>
        <fullName evidence="2">Uncharacterized protein</fullName>
    </submittedName>
</protein>
<feature type="non-terminal residue" evidence="2">
    <location>
        <position position="1"/>
    </location>
</feature>
<dbReference type="AlphaFoldDB" id="A0A0F9JSD7"/>
<organism evidence="2">
    <name type="scientific">marine sediment metagenome</name>
    <dbReference type="NCBI Taxonomy" id="412755"/>
    <lineage>
        <taxon>unclassified sequences</taxon>
        <taxon>metagenomes</taxon>
        <taxon>ecological metagenomes</taxon>
    </lineage>
</organism>
<sequence>PLLMLAFFAVVWISAIVYSRRIKKRIEEPFEEAPKRPRKGKYVPVSELKKGTVKEKSKPEQTEKSKKTADLDSLLEQKGLADKEEKPRKTKEKKLK</sequence>
<evidence type="ECO:0000256" key="1">
    <source>
        <dbReference type="SAM" id="MobiDB-lite"/>
    </source>
</evidence>
<proteinExistence type="predicted"/>
<feature type="compositionally biased region" description="Basic and acidic residues" evidence="1">
    <location>
        <begin position="47"/>
        <end position="70"/>
    </location>
</feature>
<gene>
    <name evidence="2" type="ORF">LCGC14_1722840</name>
</gene>
<accession>A0A0F9JSD7</accession>
<reference evidence="2" key="1">
    <citation type="journal article" date="2015" name="Nature">
        <title>Complex archaea that bridge the gap between prokaryotes and eukaryotes.</title>
        <authorList>
            <person name="Spang A."/>
            <person name="Saw J.H."/>
            <person name="Jorgensen S.L."/>
            <person name="Zaremba-Niedzwiedzka K."/>
            <person name="Martijn J."/>
            <person name="Lind A.E."/>
            <person name="van Eijk R."/>
            <person name="Schleper C."/>
            <person name="Guy L."/>
            <person name="Ettema T.J."/>
        </authorList>
    </citation>
    <scope>NUCLEOTIDE SEQUENCE</scope>
</reference>
<feature type="region of interest" description="Disordered" evidence="1">
    <location>
        <begin position="28"/>
        <end position="96"/>
    </location>
</feature>
<dbReference type="EMBL" id="LAZR01015526">
    <property type="protein sequence ID" value="KKM09456.1"/>
    <property type="molecule type" value="Genomic_DNA"/>
</dbReference>